<comment type="caution">
    <text evidence="2">The sequence shown here is derived from an EMBL/GenBank/DDBJ whole genome shotgun (WGS) entry which is preliminary data.</text>
</comment>
<dbReference type="PANTHER" id="PTHR37535:SF4">
    <property type="entry name" value="FLUG DOMAIN-CONTAINING PROTEIN"/>
    <property type="match status" value="1"/>
</dbReference>
<evidence type="ECO:0000313" key="3">
    <source>
        <dbReference type="Proteomes" id="UP000469559"/>
    </source>
</evidence>
<dbReference type="PANTHER" id="PTHR37535">
    <property type="entry name" value="FLUG DOMAIN PROTEIN"/>
    <property type="match status" value="1"/>
</dbReference>
<keyword evidence="1" id="KW-0812">Transmembrane</keyword>
<sequence>MKVCLRHYKGADKKPKPTIFLFRENTLLIFCPITYILARIIRDKSVLVDGYTSAEAFFNTNLKRLGKKAMRLKRPLFRQSVLEASCGRDAGLENVLTSYYFRRAAINAANSLASDAVRDQIARYNPAGGVFNGLYLNEIMNFNSQDTYLESNVSEDSLTRAFGHISLRCHPGAPSEVPSELLSQLLAADPEITSLGQEFKCLHDQIKVTYRFIKHAPEKKRQEHKDL</sequence>
<protein>
    <submittedName>
        <fullName evidence="2">Uncharacterized protein</fullName>
    </submittedName>
</protein>
<dbReference type="OrthoDB" id="4485682at2759"/>
<dbReference type="Proteomes" id="UP000469559">
    <property type="component" value="Unassembled WGS sequence"/>
</dbReference>
<evidence type="ECO:0000256" key="1">
    <source>
        <dbReference type="SAM" id="Phobius"/>
    </source>
</evidence>
<keyword evidence="1" id="KW-1133">Transmembrane helix</keyword>
<accession>A0A8T9BGT9</accession>
<evidence type="ECO:0000313" key="2">
    <source>
        <dbReference type="EMBL" id="TVY17613.1"/>
    </source>
</evidence>
<reference evidence="2 3" key="1">
    <citation type="submission" date="2018-05" db="EMBL/GenBank/DDBJ databases">
        <title>Whole genome sequencing for identification of molecular markers to develop diagnostic detection tools for the regulated plant pathogen Lachnellula willkommii.</title>
        <authorList>
            <person name="Giroux E."/>
            <person name="Bilodeau G."/>
        </authorList>
    </citation>
    <scope>NUCLEOTIDE SEQUENCE [LARGE SCALE GENOMIC DNA]</scope>
    <source>
        <strain evidence="2 3">CBS 203.66</strain>
    </source>
</reference>
<dbReference type="InterPro" id="IPR021842">
    <property type="entry name" value="DUF3435"/>
</dbReference>
<dbReference type="EMBL" id="QGMF01000238">
    <property type="protein sequence ID" value="TVY17613.1"/>
    <property type="molecule type" value="Genomic_DNA"/>
</dbReference>
<name>A0A8T9BGT9_9HELO</name>
<keyword evidence="3" id="KW-1185">Reference proteome</keyword>
<keyword evidence="1" id="KW-0472">Membrane</keyword>
<proteinExistence type="predicted"/>
<gene>
    <name evidence="2" type="ORF">LARI1_G005246</name>
</gene>
<dbReference type="Pfam" id="PF11917">
    <property type="entry name" value="DUF3435"/>
    <property type="match status" value="1"/>
</dbReference>
<feature type="transmembrane region" description="Helical" evidence="1">
    <location>
        <begin position="20"/>
        <end position="38"/>
    </location>
</feature>
<organism evidence="2 3">
    <name type="scientific">Lachnellula arida</name>
    <dbReference type="NCBI Taxonomy" id="1316785"/>
    <lineage>
        <taxon>Eukaryota</taxon>
        <taxon>Fungi</taxon>
        <taxon>Dikarya</taxon>
        <taxon>Ascomycota</taxon>
        <taxon>Pezizomycotina</taxon>
        <taxon>Leotiomycetes</taxon>
        <taxon>Helotiales</taxon>
        <taxon>Lachnaceae</taxon>
        <taxon>Lachnellula</taxon>
    </lineage>
</organism>
<dbReference type="AlphaFoldDB" id="A0A8T9BGT9"/>